<keyword evidence="5" id="KW-0862">Zinc</keyword>
<dbReference type="PANTHER" id="PTHR24394">
    <property type="entry name" value="ZINC FINGER PROTEIN"/>
    <property type="match status" value="1"/>
</dbReference>
<sequence length="359" mass="41524">MNSQDSLGADCGMEDFYKPKVKFIRHLTEEERQKMFKFGTDREKENLKKLEDGSKAFLCDVCGKVISKHGRKNHMATHARDGLERKHACAICGLAFFKKSYLSSHLKIHDANRRLQCRYCPKSYRSVTGRTNHERLHFAVYREECEQCGKHFVESRGYRNHLEKIHGVKSSVTGKREEASKKNADGVKAKAQIFCKICQKFIYKSNLKTHMDAHSGKLYTCNICGKVMASCSRYIHRKLHSSKSRQKCSVCGKNVQNLTVHMRTHTGEKPIKCRYCDKRFAVHGGRQIHEISHTGERPYNCTICDKSWKDRNCYRTHMTKNHPGEPIFYKRRTTQINLSKRGTLSLDLTTPKLPETELS</sequence>
<dbReference type="GO" id="GO:0008270">
    <property type="term" value="F:zinc ion binding"/>
    <property type="evidence" value="ECO:0007669"/>
    <property type="project" value="UniProtKB-KW"/>
</dbReference>
<evidence type="ECO:0000256" key="2">
    <source>
        <dbReference type="ARBA" id="ARBA00022723"/>
    </source>
</evidence>
<comment type="caution">
    <text evidence="9">The sequence shown here is derived from an EMBL/GenBank/DDBJ whole genome shotgun (WGS) entry which is preliminary data.</text>
</comment>
<feature type="domain" description="C2H2-type" evidence="8">
    <location>
        <begin position="246"/>
        <end position="270"/>
    </location>
</feature>
<evidence type="ECO:0000256" key="7">
    <source>
        <dbReference type="PROSITE-ProRule" id="PRU00042"/>
    </source>
</evidence>
<evidence type="ECO:0000256" key="4">
    <source>
        <dbReference type="ARBA" id="ARBA00022771"/>
    </source>
</evidence>
<evidence type="ECO:0000313" key="9">
    <source>
        <dbReference type="EMBL" id="PIK41340.1"/>
    </source>
</evidence>
<dbReference type="GO" id="GO:0000981">
    <property type="term" value="F:DNA-binding transcription factor activity, RNA polymerase II-specific"/>
    <property type="evidence" value="ECO:0007669"/>
    <property type="project" value="TreeGrafter"/>
</dbReference>
<dbReference type="SMART" id="SM00355">
    <property type="entry name" value="ZnF_C2H2"/>
    <property type="match status" value="9"/>
</dbReference>
<feature type="domain" description="C2H2-type" evidence="8">
    <location>
        <begin position="299"/>
        <end position="327"/>
    </location>
</feature>
<reference evidence="9 10" key="1">
    <citation type="journal article" date="2017" name="PLoS Biol.">
        <title>The sea cucumber genome provides insights into morphological evolution and visceral regeneration.</title>
        <authorList>
            <person name="Zhang X."/>
            <person name="Sun L."/>
            <person name="Yuan J."/>
            <person name="Sun Y."/>
            <person name="Gao Y."/>
            <person name="Zhang L."/>
            <person name="Li S."/>
            <person name="Dai H."/>
            <person name="Hamel J.F."/>
            <person name="Liu C."/>
            <person name="Yu Y."/>
            <person name="Liu S."/>
            <person name="Lin W."/>
            <person name="Guo K."/>
            <person name="Jin S."/>
            <person name="Xu P."/>
            <person name="Storey K.B."/>
            <person name="Huan P."/>
            <person name="Zhang T."/>
            <person name="Zhou Y."/>
            <person name="Zhang J."/>
            <person name="Lin C."/>
            <person name="Li X."/>
            <person name="Xing L."/>
            <person name="Huo D."/>
            <person name="Sun M."/>
            <person name="Wang L."/>
            <person name="Mercier A."/>
            <person name="Li F."/>
            <person name="Yang H."/>
            <person name="Xiang J."/>
        </authorList>
    </citation>
    <scope>NUCLEOTIDE SEQUENCE [LARGE SCALE GENOMIC DNA]</scope>
    <source>
        <strain evidence="9">Shaxun</strain>
        <tissue evidence="9">Muscle</tissue>
    </source>
</reference>
<dbReference type="SUPFAM" id="SSF57667">
    <property type="entry name" value="beta-beta-alpha zinc fingers"/>
    <property type="match status" value="5"/>
</dbReference>
<dbReference type="Proteomes" id="UP000230750">
    <property type="component" value="Unassembled WGS sequence"/>
</dbReference>
<keyword evidence="4 7" id="KW-0863">Zinc-finger</keyword>
<evidence type="ECO:0000256" key="5">
    <source>
        <dbReference type="ARBA" id="ARBA00022833"/>
    </source>
</evidence>
<dbReference type="EMBL" id="MRZV01001028">
    <property type="protein sequence ID" value="PIK41340.1"/>
    <property type="molecule type" value="Genomic_DNA"/>
</dbReference>
<dbReference type="InterPro" id="IPR013087">
    <property type="entry name" value="Znf_C2H2_type"/>
</dbReference>
<dbReference type="PROSITE" id="PS00028">
    <property type="entry name" value="ZINC_FINGER_C2H2_1"/>
    <property type="match status" value="5"/>
</dbReference>
<organism evidence="9 10">
    <name type="scientific">Stichopus japonicus</name>
    <name type="common">Sea cucumber</name>
    <dbReference type="NCBI Taxonomy" id="307972"/>
    <lineage>
        <taxon>Eukaryota</taxon>
        <taxon>Metazoa</taxon>
        <taxon>Echinodermata</taxon>
        <taxon>Eleutherozoa</taxon>
        <taxon>Echinozoa</taxon>
        <taxon>Holothuroidea</taxon>
        <taxon>Aspidochirotacea</taxon>
        <taxon>Aspidochirotida</taxon>
        <taxon>Stichopodidae</taxon>
        <taxon>Apostichopus</taxon>
    </lineage>
</organism>
<feature type="domain" description="C2H2-type" evidence="8">
    <location>
        <begin position="143"/>
        <end position="171"/>
    </location>
</feature>
<dbReference type="PROSITE" id="PS50157">
    <property type="entry name" value="ZINC_FINGER_C2H2_2"/>
    <property type="match status" value="5"/>
</dbReference>
<dbReference type="GO" id="GO:0005634">
    <property type="term" value="C:nucleus"/>
    <property type="evidence" value="ECO:0007669"/>
    <property type="project" value="UniProtKB-SubCell"/>
</dbReference>
<evidence type="ECO:0000256" key="1">
    <source>
        <dbReference type="ARBA" id="ARBA00004123"/>
    </source>
</evidence>
<evidence type="ECO:0000313" key="10">
    <source>
        <dbReference type="Proteomes" id="UP000230750"/>
    </source>
</evidence>
<dbReference type="FunFam" id="3.30.160.60:FF:002343">
    <property type="entry name" value="Zinc finger protein 33A"/>
    <property type="match status" value="1"/>
</dbReference>
<keyword evidence="6" id="KW-0539">Nucleus</keyword>
<evidence type="ECO:0000256" key="3">
    <source>
        <dbReference type="ARBA" id="ARBA00022737"/>
    </source>
</evidence>
<keyword evidence="3" id="KW-0677">Repeat</keyword>
<dbReference type="OrthoDB" id="6077919at2759"/>
<name>A0A2G8K019_STIJA</name>
<gene>
    <name evidence="9" type="ORF">BSL78_21818</name>
</gene>
<proteinExistence type="predicted"/>
<keyword evidence="10" id="KW-1185">Reference proteome</keyword>
<evidence type="ECO:0000259" key="8">
    <source>
        <dbReference type="PROSITE" id="PS50157"/>
    </source>
</evidence>
<dbReference type="Gene3D" id="3.30.160.60">
    <property type="entry name" value="Classic Zinc Finger"/>
    <property type="match status" value="6"/>
</dbReference>
<dbReference type="STRING" id="307972.A0A2G8K019"/>
<keyword evidence="2" id="KW-0479">Metal-binding</keyword>
<dbReference type="FunFam" id="3.30.160.60:FF:000446">
    <property type="entry name" value="Zinc finger protein"/>
    <property type="match status" value="1"/>
</dbReference>
<comment type="subcellular location">
    <subcellularLocation>
        <location evidence="1">Nucleus</location>
    </subcellularLocation>
</comment>
<feature type="domain" description="C2H2-type" evidence="8">
    <location>
        <begin position="271"/>
        <end position="298"/>
    </location>
</feature>
<dbReference type="PANTHER" id="PTHR24394:SF29">
    <property type="entry name" value="MYONEURIN"/>
    <property type="match status" value="1"/>
</dbReference>
<feature type="domain" description="C2H2-type" evidence="8">
    <location>
        <begin position="87"/>
        <end position="114"/>
    </location>
</feature>
<evidence type="ECO:0000256" key="6">
    <source>
        <dbReference type="ARBA" id="ARBA00023242"/>
    </source>
</evidence>
<dbReference type="Pfam" id="PF00096">
    <property type="entry name" value="zf-C2H2"/>
    <property type="match status" value="1"/>
</dbReference>
<dbReference type="InterPro" id="IPR036236">
    <property type="entry name" value="Znf_C2H2_sf"/>
</dbReference>
<accession>A0A2G8K019</accession>
<protein>
    <submittedName>
        <fullName evidence="9">Putative zinc finger protein</fullName>
    </submittedName>
</protein>
<dbReference type="AlphaFoldDB" id="A0A2G8K019"/>